<dbReference type="InterPro" id="IPR050819">
    <property type="entry name" value="Tripeptidyl-peptidase_I"/>
</dbReference>
<sequence length="592" mass="64441">MRSLSLLLVYLVVTLAEAASYKDGPFKVKESIVAPPRVWVEHAPAPSNHILELRIALPQPFSPLLEKHLLEVSDPSRKRYGDYLSKQETESFLSPHPHTIDSVSEWLASYGIHDDDLHSSAQGWVTVRVPVGLAEEMLGAKYHVYRHSETGEYIVRTTSYSLPEVLHDHVQFIQPTTMFARFRAFSSTLHWTTVPVNDASTSSTITGPAGNQVDASCNQTITPTCLRQLYHAVGYETSATNGNQIGITSYLGLYVNDHDLQQFFEAYVPAACGSNYTTVSINGGQNNQSIAAAGLEADLDSQYAFGLTYPTPRTLYTTAGSPPFDPDLHVPNNTNEPYSYWLEYMLSAENLPQTISTSYGDDEQTVPESYANRVCMGFAALGARGVSLTFSSGDYGVGDGDPNPETQLCFSNDGRNTTMFIPSFPASCPFVTTVGGTIYIPETAASFSGGGFSNYFPRPSYQDRAVSDYLSKLAPGTYEGLYNPDGRAYPDVSAQSDWFMVAYQGQFGYVGGTSASTPTFASIISMVNDARINAGKKGLGFLNPWLYSVGYAGLNDITTGHNPGCGTEGFNASIGWDPGESREAFHHLNKSS</sequence>
<reference evidence="19" key="2">
    <citation type="submission" date="2015-01" db="EMBL/GenBank/DDBJ databases">
        <title>Evolutionary Origins and Diversification of the Mycorrhizal Mutualists.</title>
        <authorList>
            <consortium name="DOE Joint Genome Institute"/>
            <consortium name="Mycorrhizal Genomics Consortium"/>
            <person name="Kohler A."/>
            <person name="Kuo A."/>
            <person name="Nagy L.G."/>
            <person name="Floudas D."/>
            <person name="Copeland A."/>
            <person name="Barry K.W."/>
            <person name="Cichocki N."/>
            <person name="Veneault-Fourrey C."/>
            <person name="LaButti K."/>
            <person name="Lindquist E.A."/>
            <person name="Lipzen A."/>
            <person name="Lundell T."/>
            <person name="Morin E."/>
            <person name="Murat C."/>
            <person name="Riley R."/>
            <person name="Ohm R."/>
            <person name="Sun H."/>
            <person name="Tunlid A."/>
            <person name="Henrissat B."/>
            <person name="Grigoriev I.V."/>
            <person name="Hibbett D.S."/>
            <person name="Martin F."/>
        </authorList>
    </citation>
    <scope>NUCLEOTIDE SEQUENCE [LARGE SCALE GENOMIC DNA]</scope>
    <source>
        <strain evidence="19">441</strain>
    </source>
</reference>
<keyword evidence="5" id="KW-0964">Secreted</keyword>
<evidence type="ECO:0000256" key="13">
    <source>
        <dbReference type="ARBA" id="ARBA00023145"/>
    </source>
</evidence>
<evidence type="ECO:0000256" key="15">
    <source>
        <dbReference type="PROSITE-ProRule" id="PRU01032"/>
    </source>
</evidence>
<dbReference type="InterPro" id="IPR015366">
    <property type="entry name" value="S53_propep"/>
</dbReference>
<organism evidence="18 19">
    <name type="scientific">Pisolithus microcarpus 441</name>
    <dbReference type="NCBI Taxonomy" id="765257"/>
    <lineage>
        <taxon>Eukaryota</taxon>
        <taxon>Fungi</taxon>
        <taxon>Dikarya</taxon>
        <taxon>Basidiomycota</taxon>
        <taxon>Agaricomycotina</taxon>
        <taxon>Agaricomycetes</taxon>
        <taxon>Agaricomycetidae</taxon>
        <taxon>Boletales</taxon>
        <taxon>Sclerodermatineae</taxon>
        <taxon>Pisolithaceae</taxon>
        <taxon>Pisolithus</taxon>
    </lineage>
</organism>
<feature type="binding site" evidence="15">
    <location>
        <position position="575"/>
    </location>
    <ligand>
        <name>Ca(2+)</name>
        <dbReference type="ChEBI" id="CHEBI:29108"/>
    </ligand>
</feature>
<evidence type="ECO:0000256" key="3">
    <source>
        <dbReference type="ARBA" id="ARBA00004239"/>
    </source>
</evidence>
<evidence type="ECO:0000256" key="16">
    <source>
        <dbReference type="SAM" id="SignalP"/>
    </source>
</evidence>
<keyword evidence="19" id="KW-1185">Reference proteome</keyword>
<dbReference type="EMBL" id="KN833690">
    <property type="protein sequence ID" value="KIK29076.1"/>
    <property type="molecule type" value="Genomic_DNA"/>
</dbReference>
<dbReference type="SUPFAM" id="SSF54897">
    <property type="entry name" value="Protease propeptides/inhibitors"/>
    <property type="match status" value="1"/>
</dbReference>
<evidence type="ECO:0000256" key="4">
    <source>
        <dbReference type="ARBA" id="ARBA00012462"/>
    </source>
</evidence>
<dbReference type="FunFam" id="3.40.50.200:FF:000015">
    <property type="entry name" value="Tripeptidyl peptidase A"/>
    <property type="match status" value="1"/>
</dbReference>
<evidence type="ECO:0000256" key="6">
    <source>
        <dbReference type="ARBA" id="ARBA00022670"/>
    </source>
</evidence>
<feature type="chain" id="PRO_5002206840" description="tripeptidyl-peptidase II" evidence="16">
    <location>
        <begin position="19"/>
        <end position="592"/>
    </location>
</feature>
<proteinExistence type="predicted"/>
<keyword evidence="14" id="KW-0325">Glycoprotein</keyword>
<dbReference type="InterPro" id="IPR030400">
    <property type="entry name" value="Sedolisin_dom"/>
</dbReference>
<evidence type="ECO:0000256" key="12">
    <source>
        <dbReference type="ARBA" id="ARBA00023026"/>
    </source>
</evidence>
<keyword evidence="7 15" id="KW-0479">Metal-binding</keyword>
<feature type="binding site" evidence="15">
    <location>
        <position position="556"/>
    </location>
    <ligand>
        <name>Ca(2+)</name>
        <dbReference type="ChEBI" id="CHEBI:29108"/>
    </ligand>
</feature>
<dbReference type="GO" id="GO:0046872">
    <property type="term" value="F:metal ion binding"/>
    <property type="evidence" value="ECO:0007669"/>
    <property type="project" value="UniProtKB-UniRule"/>
</dbReference>
<dbReference type="InterPro" id="IPR036852">
    <property type="entry name" value="Peptidase_S8/S53_dom_sf"/>
</dbReference>
<gene>
    <name evidence="18" type="ORF">PISMIDRAFT_89673</name>
</gene>
<dbReference type="SUPFAM" id="SSF52743">
    <property type="entry name" value="Subtilisin-like"/>
    <property type="match status" value="1"/>
</dbReference>
<feature type="signal peptide" evidence="16">
    <location>
        <begin position="1"/>
        <end position="18"/>
    </location>
</feature>
<evidence type="ECO:0000256" key="11">
    <source>
        <dbReference type="ARBA" id="ARBA00022837"/>
    </source>
</evidence>
<dbReference type="CDD" id="cd11377">
    <property type="entry name" value="Pro-peptidase_S53"/>
    <property type="match status" value="1"/>
</dbReference>
<feature type="binding site" evidence="15">
    <location>
        <position position="577"/>
    </location>
    <ligand>
        <name>Ca(2+)</name>
        <dbReference type="ChEBI" id="CHEBI:29108"/>
    </ligand>
</feature>
<feature type="active site" description="Charge relay system" evidence="15">
    <location>
        <position position="514"/>
    </location>
</feature>
<dbReference type="CDD" id="cd04056">
    <property type="entry name" value="Peptidases_S53"/>
    <property type="match status" value="1"/>
</dbReference>
<reference evidence="18 19" key="1">
    <citation type="submission" date="2014-04" db="EMBL/GenBank/DDBJ databases">
        <authorList>
            <consortium name="DOE Joint Genome Institute"/>
            <person name="Kuo A."/>
            <person name="Kohler A."/>
            <person name="Costa M.D."/>
            <person name="Nagy L.G."/>
            <person name="Floudas D."/>
            <person name="Copeland A."/>
            <person name="Barry K.W."/>
            <person name="Cichocki N."/>
            <person name="Veneault-Fourrey C."/>
            <person name="LaButti K."/>
            <person name="Lindquist E.A."/>
            <person name="Lipzen A."/>
            <person name="Lundell T."/>
            <person name="Morin E."/>
            <person name="Murat C."/>
            <person name="Sun H."/>
            <person name="Tunlid A."/>
            <person name="Henrissat B."/>
            <person name="Grigoriev I.V."/>
            <person name="Hibbett D.S."/>
            <person name="Martin F."/>
            <person name="Nordberg H.P."/>
            <person name="Cantor M.N."/>
            <person name="Hua S.X."/>
        </authorList>
    </citation>
    <scope>NUCLEOTIDE SEQUENCE [LARGE SCALE GENOMIC DNA]</scope>
    <source>
        <strain evidence="18 19">441</strain>
    </source>
</reference>
<keyword evidence="11 15" id="KW-0106">Calcium</keyword>
<evidence type="ECO:0000256" key="9">
    <source>
        <dbReference type="ARBA" id="ARBA00022801"/>
    </source>
</evidence>
<evidence type="ECO:0000259" key="17">
    <source>
        <dbReference type="PROSITE" id="PS51695"/>
    </source>
</evidence>
<comment type="cofactor">
    <cofactor evidence="15">
        <name>Ca(2+)</name>
        <dbReference type="ChEBI" id="CHEBI:29108"/>
    </cofactor>
    <text evidence="15">Binds 1 Ca(2+) ion per subunit.</text>
</comment>
<dbReference type="Gene3D" id="3.40.50.200">
    <property type="entry name" value="Peptidase S8/S53 domain"/>
    <property type="match status" value="1"/>
</dbReference>
<dbReference type="GO" id="GO:0006508">
    <property type="term" value="P:proteolysis"/>
    <property type="evidence" value="ECO:0007669"/>
    <property type="project" value="UniProtKB-KW"/>
</dbReference>
<dbReference type="PANTHER" id="PTHR14218:SF15">
    <property type="entry name" value="TRIPEPTIDYL-PEPTIDASE 1"/>
    <property type="match status" value="1"/>
</dbReference>
<dbReference type="OrthoDB" id="409122at2759"/>
<accession>A0A0C9ZIM9</accession>
<keyword evidence="10 15" id="KW-0720">Serine protease</keyword>
<feature type="binding site" evidence="15">
    <location>
        <position position="557"/>
    </location>
    <ligand>
        <name>Ca(2+)</name>
        <dbReference type="ChEBI" id="CHEBI:29108"/>
    </ligand>
</feature>
<comment type="subcellular location">
    <subcellularLocation>
        <location evidence="3">Secreted</location>
        <location evidence="3">Extracellular space</location>
    </subcellularLocation>
</comment>
<feature type="domain" description="Peptidase S53" evidence="17">
    <location>
        <begin position="220"/>
        <end position="592"/>
    </location>
</feature>
<evidence type="ECO:0000256" key="2">
    <source>
        <dbReference type="ARBA" id="ARBA00002451"/>
    </source>
</evidence>
<name>A0A0C9ZIM9_9AGAM</name>
<evidence type="ECO:0000256" key="5">
    <source>
        <dbReference type="ARBA" id="ARBA00022525"/>
    </source>
</evidence>
<dbReference type="PROSITE" id="PS51695">
    <property type="entry name" value="SEDOLISIN"/>
    <property type="match status" value="1"/>
</dbReference>
<dbReference type="HOGENOM" id="CLU_013783_3_0_1"/>
<keyword evidence="13" id="KW-0865">Zymogen</keyword>
<evidence type="ECO:0000256" key="8">
    <source>
        <dbReference type="ARBA" id="ARBA00022729"/>
    </source>
</evidence>
<evidence type="ECO:0000256" key="1">
    <source>
        <dbReference type="ARBA" id="ARBA00001910"/>
    </source>
</evidence>
<comment type="function">
    <text evidence="2">Secreted tripeptidyl-peptidase which degrades proteins at acidic pHs and is involved in virulence.</text>
</comment>
<protein>
    <recommendedName>
        <fullName evidence="4">tripeptidyl-peptidase II</fullName>
        <ecNumber evidence="4">3.4.14.10</ecNumber>
    </recommendedName>
</protein>
<dbReference type="PANTHER" id="PTHR14218">
    <property type="entry name" value="PROTEASE S8 TRIPEPTIDYL PEPTIDASE I CLN2"/>
    <property type="match status" value="1"/>
</dbReference>
<keyword evidence="9 15" id="KW-0378">Hydrolase</keyword>
<evidence type="ECO:0000256" key="14">
    <source>
        <dbReference type="ARBA" id="ARBA00023180"/>
    </source>
</evidence>
<evidence type="ECO:0000313" key="18">
    <source>
        <dbReference type="EMBL" id="KIK29076.1"/>
    </source>
</evidence>
<dbReference type="GO" id="GO:0005576">
    <property type="term" value="C:extracellular region"/>
    <property type="evidence" value="ECO:0007669"/>
    <property type="project" value="UniProtKB-SubCell"/>
</dbReference>
<evidence type="ECO:0000256" key="10">
    <source>
        <dbReference type="ARBA" id="ARBA00022825"/>
    </source>
</evidence>
<keyword evidence="12" id="KW-0843">Virulence</keyword>
<dbReference type="GO" id="GO:0004252">
    <property type="term" value="F:serine-type endopeptidase activity"/>
    <property type="evidence" value="ECO:0007669"/>
    <property type="project" value="UniProtKB-UniRule"/>
</dbReference>
<evidence type="ECO:0000256" key="7">
    <source>
        <dbReference type="ARBA" id="ARBA00022723"/>
    </source>
</evidence>
<dbReference type="STRING" id="765257.A0A0C9ZIM9"/>
<feature type="active site" description="Charge relay system" evidence="15">
    <location>
        <position position="300"/>
    </location>
</feature>
<dbReference type="SMART" id="SM00944">
    <property type="entry name" value="Pro-kuma_activ"/>
    <property type="match status" value="1"/>
</dbReference>
<keyword evidence="6 15" id="KW-0645">Protease</keyword>
<dbReference type="EC" id="3.4.14.10" evidence="4"/>
<dbReference type="AlphaFoldDB" id="A0A0C9ZIM9"/>
<dbReference type="Pfam" id="PF09286">
    <property type="entry name" value="Pro-kuma_activ"/>
    <property type="match status" value="1"/>
</dbReference>
<keyword evidence="8 16" id="KW-0732">Signal</keyword>
<dbReference type="Proteomes" id="UP000054018">
    <property type="component" value="Unassembled WGS sequence"/>
</dbReference>
<feature type="active site" description="Charge relay system" evidence="15">
    <location>
        <position position="296"/>
    </location>
</feature>
<comment type="catalytic activity">
    <reaction evidence="1">
        <text>Release of an N-terminal tripeptide from a polypeptide.</text>
        <dbReference type="EC" id="3.4.14.10"/>
    </reaction>
</comment>
<evidence type="ECO:0000313" key="19">
    <source>
        <dbReference type="Proteomes" id="UP000054018"/>
    </source>
</evidence>
<dbReference type="GO" id="GO:0008240">
    <property type="term" value="F:tripeptidyl-peptidase activity"/>
    <property type="evidence" value="ECO:0007669"/>
    <property type="project" value="UniProtKB-EC"/>
</dbReference>